<feature type="non-terminal residue" evidence="1">
    <location>
        <position position="87"/>
    </location>
</feature>
<sequence>MQIDYTEYFDGPLDKDWMRRSFKASDPQVVELKSLHRFTFAIDPVADVPDGHFDAKIRSIRLSFIGASHPEGEISCEVRHEGKYQQR</sequence>
<comment type="caution">
    <text evidence="1">The sequence shown here is derived from an EMBL/GenBank/DDBJ whole genome shotgun (WGS) entry which is preliminary data.</text>
</comment>
<organism evidence="1">
    <name type="scientific">Streptomyces sp. SID7499</name>
    <dbReference type="NCBI Taxonomy" id="2706086"/>
    <lineage>
        <taxon>Bacteria</taxon>
        <taxon>Bacillati</taxon>
        <taxon>Actinomycetota</taxon>
        <taxon>Actinomycetes</taxon>
        <taxon>Kitasatosporales</taxon>
        <taxon>Streptomycetaceae</taxon>
        <taxon>Streptomyces</taxon>
    </lineage>
</organism>
<dbReference type="EMBL" id="JAAGMN010009456">
    <property type="protein sequence ID" value="NEE21959.1"/>
    <property type="molecule type" value="Genomic_DNA"/>
</dbReference>
<proteinExistence type="predicted"/>
<evidence type="ECO:0000313" key="1">
    <source>
        <dbReference type="EMBL" id="NEE21959.1"/>
    </source>
</evidence>
<protein>
    <submittedName>
        <fullName evidence="1">Uncharacterized protein</fullName>
    </submittedName>
</protein>
<gene>
    <name evidence="1" type="ORF">G3M58_87800</name>
</gene>
<name>A0A6G3XVW4_9ACTN</name>
<reference evidence="1" key="1">
    <citation type="submission" date="2020-01" db="EMBL/GenBank/DDBJ databases">
        <title>Insect and environment-associated Actinomycetes.</title>
        <authorList>
            <person name="Currrie C."/>
            <person name="Chevrette M."/>
            <person name="Carlson C."/>
            <person name="Stubbendieck R."/>
            <person name="Wendt-Pienkowski E."/>
        </authorList>
    </citation>
    <scope>NUCLEOTIDE SEQUENCE</scope>
    <source>
        <strain evidence="1">SID7499</strain>
    </source>
</reference>
<accession>A0A6G3XVW4</accession>
<dbReference type="AlphaFoldDB" id="A0A6G3XVW4"/>